<evidence type="ECO:0000313" key="1">
    <source>
        <dbReference type="EMBL" id="MBB4621197.1"/>
    </source>
</evidence>
<organism evidence="1 2">
    <name type="scientific">Parabacteroides faecis</name>
    <dbReference type="NCBI Taxonomy" id="1217282"/>
    <lineage>
        <taxon>Bacteria</taxon>
        <taxon>Pseudomonadati</taxon>
        <taxon>Bacteroidota</taxon>
        <taxon>Bacteroidia</taxon>
        <taxon>Bacteroidales</taxon>
        <taxon>Tannerellaceae</taxon>
        <taxon>Parabacteroides</taxon>
    </lineage>
</organism>
<dbReference type="Gene3D" id="3.40.1260.10">
    <property type="entry name" value="DsrEFH-like"/>
    <property type="match status" value="1"/>
</dbReference>
<reference evidence="1 2" key="1">
    <citation type="submission" date="2020-08" db="EMBL/GenBank/DDBJ databases">
        <title>Genomic Encyclopedia of Type Strains, Phase IV (KMG-IV): sequencing the most valuable type-strain genomes for metagenomic binning, comparative biology and taxonomic classification.</title>
        <authorList>
            <person name="Goeker M."/>
        </authorList>
    </citation>
    <scope>NUCLEOTIDE SEQUENCE [LARGE SCALE GENOMIC DNA]</scope>
    <source>
        <strain evidence="1 2">DSM 102983</strain>
    </source>
</reference>
<accession>A0ABR6KI56</accession>
<dbReference type="InterPro" id="IPR003787">
    <property type="entry name" value="Sulphur_relay_DsrE/F-like"/>
</dbReference>
<gene>
    <name evidence="1" type="ORF">GGQ57_001091</name>
</gene>
<dbReference type="Pfam" id="PF02635">
    <property type="entry name" value="DsrE"/>
    <property type="match status" value="1"/>
</dbReference>
<name>A0ABR6KI56_9BACT</name>
<comment type="caution">
    <text evidence="1">The sequence shown here is derived from an EMBL/GenBank/DDBJ whole genome shotgun (WGS) entry which is preliminary data.</text>
</comment>
<dbReference type="SUPFAM" id="SSF75169">
    <property type="entry name" value="DsrEFH-like"/>
    <property type="match status" value="1"/>
</dbReference>
<dbReference type="EMBL" id="JACHOC010000002">
    <property type="protein sequence ID" value="MBB4621197.1"/>
    <property type="molecule type" value="Genomic_DNA"/>
</dbReference>
<dbReference type="Proteomes" id="UP000533637">
    <property type="component" value="Unassembled WGS sequence"/>
</dbReference>
<proteinExistence type="predicted"/>
<protein>
    <submittedName>
        <fullName evidence="1">Intracellular sulfur oxidation DsrE/DsrF family protein</fullName>
    </submittedName>
</protein>
<dbReference type="InterPro" id="IPR027396">
    <property type="entry name" value="DsrEFH-like"/>
</dbReference>
<sequence>MEKFSFVFLIREDTCWNQLFSHVDNLKKSSDEVGNIAVVAVGTALLSCLRFTNLETIKETISRLSDEGTQFYLCINTMSRYGIKEDMLLPQIAIAHEGGLLKVAKLESMGYHQVVL</sequence>
<dbReference type="RefSeq" id="WP_183669394.1">
    <property type="nucleotide sequence ID" value="NZ_BMPB01000003.1"/>
</dbReference>
<keyword evidence="2" id="KW-1185">Reference proteome</keyword>
<evidence type="ECO:0000313" key="2">
    <source>
        <dbReference type="Proteomes" id="UP000533637"/>
    </source>
</evidence>